<protein>
    <submittedName>
        <fullName evidence="1">Uncharacterized protein</fullName>
    </submittedName>
</protein>
<dbReference type="Proteomes" id="UP000265520">
    <property type="component" value="Unassembled WGS sequence"/>
</dbReference>
<sequence>IWQWKSMNGGRDLGALPWAVFHVEFFREFEEFDKAGGAIITCGFSCRPCVGGSRNV</sequence>
<gene>
    <name evidence="1" type="ORF">A2U01_0032880</name>
</gene>
<accession>A0A392PI92</accession>
<evidence type="ECO:0000313" key="1">
    <source>
        <dbReference type="EMBL" id="MCI11778.1"/>
    </source>
</evidence>
<evidence type="ECO:0000313" key="2">
    <source>
        <dbReference type="Proteomes" id="UP000265520"/>
    </source>
</evidence>
<reference evidence="1 2" key="1">
    <citation type="journal article" date="2018" name="Front. Plant Sci.">
        <title>Red Clover (Trifolium pratense) and Zigzag Clover (T. medium) - A Picture of Genomic Similarities and Differences.</title>
        <authorList>
            <person name="Dluhosova J."/>
            <person name="Istvanek J."/>
            <person name="Nedelnik J."/>
            <person name="Repkova J."/>
        </authorList>
    </citation>
    <scope>NUCLEOTIDE SEQUENCE [LARGE SCALE GENOMIC DNA]</scope>
    <source>
        <strain evidence="2">cv. 10/8</strain>
        <tissue evidence="1">Leaf</tissue>
    </source>
</reference>
<keyword evidence="2" id="KW-1185">Reference proteome</keyword>
<comment type="caution">
    <text evidence="1">The sequence shown here is derived from an EMBL/GenBank/DDBJ whole genome shotgun (WGS) entry which is preliminary data.</text>
</comment>
<name>A0A392PI92_9FABA</name>
<dbReference type="EMBL" id="LXQA010081462">
    <property type="protein sequence ID" value="MCI11778.1"/>
    <property type="molecule type" value="Genomic_DNA"/>
</dbReference>
<organism evidence="1 2">
    <name type="scientific">Trifolium medium</name>
    <dbReference type="NCBI Taxonomy" id="97028"/>
    <lineage>
        <taxon>Eukaryota</taxon>
        <taxon>Viridiplantae</taxon>
        <taxon>Streptophyta</taxon>
        <taxon>Embryophyta</taxon>
        <taxon>Tracheophyta</taxon>
        <taxon>Spermatophyta</taxon>
        <taxon>Magnoliopsida</taxon>
        <taxon>eudicotyledons</taxon>
        <taxon>Gunneridae</taxon>
        <taxon>Pentapetalae</taxon>
        <taxon>rosids</taxon>
        <taxon>fabids</taxon>
        <taxon>Fabales</taxon>
        <taxon>Fabaceae</taxon>
        <taxon>Papilionoideae</taxon>
        <taxon>50 kb inversion clade</taxon>
        <taxon>NPAAA clade</taxon>
        <taxon>Hologalegina</taxon>
        <taxon>IRL clade</taxon>
        <taxon>Trifolieae</taxon>
        <taxon>Trifolium</taxon>
    </lineage>
</organism>
<dbReference type="AlphaFoldDB" id="A0A392PI92"/>
<proteinExistence type="predicted"/>
<feature type="non-terminal residue" evidence="1">
    <location>
        <position position="1"/>
    </location>
</feature>